<name>F4PSV3_CACFS</name>
<keyword evidence="2 7" id="KW-0813">Transport</keyword>
<evidence type="ECO:0000256" key="1">
    <source>
        <dbReference type="ARBA" id="ARBA00004277"/>
    </source>
</evidence>
<comment type="similarity">
    <text evidence="7">Belongs to the adaptor complexes large subunit family.</text>
</comment>
<proteinExistence type="inferred from homology"/>
<feature type="compositionally biased region" description="Low complexity" evidence="9">
    <location>
        <begin position="632"/>
        <end position="643"/>
    </location>
</feature>
<comment type="function">
    <text evidence="7">Adaptins are components of the adaptor complexes which link clathrin to receptors in coated vesicles. Clathrin-associated protein complexes are believed to interact with the cytoplasmic tails of membrane proteins, leading to their selection and concentration.</text>
</comment>
<keyword evidence="5 7" id="KW-0472">Membrane</keyword>
<dbReference type="InterPro" id="IPR013041">
    <property type="entry name" value="Clathrin_app_Ig-like_sf"/>
</dbReference>
<dbReference type="Gene3D" id="1.25.10.10">
    <property type="entry name" value="Leucine-rich Repeat Variant"/>
    <property type="match status" value="1"/>
</dbReference>
<evidence type="ECO:0000313" key="12">
    <source>
        <dbReference type="Proteomes" id="UP000007797"/>
    </source>
</evidence>
<feature type="binding site" evidence="8">
    <location>
        <begin position="59"/>
        <end position="63"/>
    </location>
    <ligand>
        <name>a 1,2-diacyl-sn-glycero-3-phospho-(1D-myo-inositol-3,4,5-trisphosphate)</name>
        <dbReference type="ChEBI" id="CHEBI:57836"/>
    </ligand>
</feature>
<feature type="region of interest" description="Disordered" evidence="9">
    <location>
        <begin position="722"/>
        <end position="747"/>
    </location>
</feature>
<feature type="binding site" evidence="8">
    <location>
        <begin position="13"/>
        <end position="14"/>
    </location>
    <ligand>
        <name>a 1,2-diacyl-sn-glycero-3-phospho-(1D-myo-inositol-3,4,5-trisphosphate)</name>
        <dbReference type="ChEBI" id="CHEBI:57836"/>
    </ligand>
</feature>
<sequence length="990" mass="110233">MSTNPNIAKTSMRGLTNFISDLRNAPSKEVEEKRVTKEMAHIRKEFKENKNIDGYQRRKYVCKLIYMYMLGYELDFGHMEAVTLLSSTKFSEKQIGYISLGVLLNESHEMLPLIINSFKEDLMARSDYFQSLALAAICNIGGKEIAEFLAPIIQKLLIANTSSAMVKKRAALAILRMNRKNVGLVTPDSWEERLVSVLDEPDFGVLNSLLSLLIDLVSENATGWESAVPKVIHILHKIVISKETPKEYIYYQIACPWLQVKILRFLRYFSPPDDSVGRRLTEILNQIFSISESAKAGTINNKNALNAILFEAINLIIHHDNDPTLLKQTSTLLGKFITAKETNIRYLGLEAMGHFASLSNETSIMIKKYQDTVLLSLKDADISIRRRALDLLYGMCDKNTCQTIVAELLQYLQTADYAIREELVIKIANLAEKFASNYSWYVDVILQLITSAGDFVSDAIWYRVVKIVTNHEDIQAYAASTVFNALQSRNAHETLVKVGGYILGEFGHLIADNPQSTPLNQFNILNSKFGTCSPATKALLLSTYAKFVNLFPELTNQTQEVFKQHASFIDAEIQQRACEYLHLTSLNEELMQTVLDVIPAFVDNSHKSTSSNSSHAGHSAPSTTDSGNTMHSGNNGYNSNSGSQNPENATPPRNNGLDLLDPFALSSPTTTQHNQQIQQQMAQQQQMLQQQMLQQQMLHQQQQQQQQQQLVVQQQQVIAQADTGSTGSPFGFSPTTNSPNTGSSGSPLDPLQIKIANAYKRLCLVNEGVLYEDGNIQVGIKSDISGSGGRFMLYYGNNSAFPLSSFNVQFESPSNGIQLTPQSIAPVIQPKAQIQQSLSFVCTGEFSESPIATINFLTPGKPITIHLKLPLVVSKFFEPLKMNSGEFFSKWKILPGKPVEIQEVFKCAKIDIEGFNKIMSEGLRMTVLKGVDPNPNNSVSSALFPYAQNPIQVLVRIEANQQASMCRLTIRSQSAVISNALKQLLLTHLP</sequence>
<dbReference type="RefSeq" id="XP_004358592.1">
    <property type="nucleotide sequence ID" value="XM_004358535.1"/>
</dbReference>
<accession>F4PSV3</accession>
<dbReference type="GO" id="GO:0030122">
    <property type="term" value="C:AP-2 adaptor complex"/>
    <property type="evidence" value="ECO:0007669"/>
    <property type="project" value="InterPro"/>
</dbReference>
<dbReference type="SUPFAM" id="SSF55711">
    <property type="entry name" value="Subdomain of clathrin and coatomer appendage domain"/>
    <property type="match status" value="1"/>
</dbReference>
<evidence type="ECO:0000256" key="8">
    <source>
        <dbReference type="PIRSR" id="PIRSR037091-1"/>
    </source>
</evidence>
<keyword evidence="12" id="KW-1185">Reference proteome</keyword>
<evidence type="ECO:0000256" key="9">
    <source>
        <dbReference type="SAM" id="MobiDB-lite"/>
    </source>
</evidence>
<dbReference type="Gene3D" id="2.60.40.1230">
    <property type="match status" value="1"/>
</dbReference>
<dbReference type="FunFam" id="1.25.10.10:FF:000020">
    <property type="entry name" value="AP-2 complex subunit alpha"/>
    <property type="match status" value="1"/>
</dbReference>
<dbReference type="InterPro" id="IPR003164">
    <property type="entry name" value="Clathrin_a-adaptin_app_sub_C"/>
</dbReference>
<keyword evidence="3 7" id="KW-0254">Endocytosis</keyword>
<organism evidence="11 12">
    <name type="scientific">Cavenderia fasciculata</name>
    <name type="common">Slime mold</name>
    <name type="synonym">Dictyostelium fasciculatum</name>
    <dbReference type="NCBI Taxonomy" id="261658"/>
    <lineage>
        <taxon>Eukaryota</taxon>
        <taxon>Amoebozoa</taxon>
        <taxon>Evosea</taxon>
        <taxon>Eumycetozoa</taxon>
        <taxon>Dictyostelia</taxon>
        <taxon>Acytosteliales</taxon>
        <taxon>Cavenderiaceae</taxon>
        <taxon>Cavenderia</taxon>
    </lineage>
</organism>
<evidence type="ECO:0000256" key="3">
    <source>
        <dbReference type="ARBA" id="ARBA00022583"/>
    </source>
</evidence>
<dbReference type="InterPro" id="IPR009028">
    <property type="entry name" value="Coatomer/calthrin_app_sub_C"/>
</dbReference>
<feature type="domain" description="Clathrin adaptor alpha/beta/gamma-adaptin appendage Ig-like subdomain" evidence="10">
    <location>
        <begin position="760"/>
        <end position="870"/>
    </location>
</feature>
<evidence type="ECO:0000256" key="7">
    <source>
        <dbReference type="PIRNR" id="PIRNR037091"/>
    </source>
</evidence>
<dbReference type="OMA" id="PVLMHRY"/>
<reference evidence="12" key="1">
    <citation type="journal article" date="2011" name="Genome Res.">
        <title>Phylogeny-wide analysis of social amoeba genomes highlights ancient origins for complex intercellular communication.</title>
        <authorList>
            <person name="Heidel A.J."/>
            <person name="Lawal H.M."/>
            <person name="Felder M."/>
            <person name="Schilde C."/>
            <person name="Helps N.R."/>
            <person name="Tunggal B."/>
            <person name="Rivero F."/>
            <person name="John U."/>
            <person name="Schleicher M."/>
            <person name="Eichinger L."/>
            <person name="Platzer M."/>
            <person name="Noegel A.A."/>
            <person name="Schaap P."/>
            <person name="Gloeckner G."/>
        </authorList>
    </citation>
    <scope>NUCLEOTIDE SEQUENCE [LARGE SCALE GENOMIC DNA]</scope>
    <source>
        <strain evidence="12">SH3</strain>
    </source>
</reference>
<dbReference type="PANTHER" id="PTHR22780">
    <property type="entry name" value="ADAPTIN, ALPHA/GAMMA/EPSILON"/>
    <property type="match status" value="1"/>
</dbReference>
<protein>
    <recommendedName>
        <fullName evidence="7">AP-2 complex subunit alpha</fullName>
    </recommendedName>
</protein>
<dbReference type="SMART" id="SM00809">
    <property type="entry name" value="Alpha_adaptinC2"/>
    <property type="match status" value="1"/>
</dbReference>
<dbReference type="InterPro" id="IPR008152">
    <property type="entry name" value="Clathrin_a/b/g-adaptin_app_Ig"/>
</dbReference>
<dbReference type="SUPFAM" id="SSF48371">
    <property type="entry name" value="ARM repeat"/>
    <property type="match status" value="1"/>
</dbReference>
<dbReference type="Pfam" id="PF02883">
    <property type="entry name" value="Alpha_adaptinC2"/>
    <property type="match status" value="1"/>
</dbReference>
<feature type="binding site" evidence="8">
    <location>
        <position position="55"/>
    </location>
    <ligand>
        <name>a 1,2-diacyl-sn-glycero-3-phospho-(1D-myo-inositol-3,4,5-trisphosphate)</name>
        <dbReference type="ChEBI" id="CHEBI:57836"/>
    </ligand>
</feature>
<dbReference type="PIRSF" id="PIRSF037091">
    <property type="entry name" value="AP2_complex_alpha"/>
    <property type="match status" value="1"/>
</dbReference>
<dbReference type="Pfam" id="PF02296">
    <property type="entry name" value="Alpha_adaptin_C"/>
    <property type="match status" value="1"/>
</dbReference>
<evidence type="ECO:0000256" key="5">
    <source>
        <dbReference type="ARBA" id="ARBA00023136"/>
    </source>
</evidence>
<dbReference type="GO" id="GO:0006886">
    <property type="term" value="P:intracellular protein transport"/>
    <property type="evidence" value="ECO:0007669"/>
    <property type="project" value="UniProtKB-UniRule"/>
</dbReference>
<dbReference type="KEGG" id="dfa:DFA_00605"/>
<dbReference type="InterPro" id="IPR050840">
    <property type="entry name" value="Adaptor_Complx_Large_Subunit"/>
</dbReference>
<evidence type="ECO:0000313" key="11">
    <source>
        <dbReference type="EMBL" id="EGG20742.1"/>
    </source>
</evidence>
<evidence type="ECO:0000259" key="10">
    <source>
        <dbReference type="SMART" id="SM00809"/>
    </source>
</evidence>
<feature type="compositionally biased region" description="Low complexity" evidence="9">
    <location>
        <begin position="733"/>
        <end position="747"/>
    </location>
</feature>
<dbReference type="GeneID" id="14873887"/>
<evidence type="ECO:0000256" key="6">
    <source>
        <dbReference type="ARBA" id="ARBA00023176"/>
    </source>
</evidence>
<dbReference type="InterPro" id="IPR017104">
    <property type="entry name" value="AP2_complex_asu"/>
</dbReference>
<dbReference type="STRING" id="1054147.F4PSV3"/>
<dbReference type="Pfam" id="PF01602">
    <property type="entry name" value="Adaptin_N"/>
    <property type="match status" value="1"/>
</dbReference>
<evidence type="ECO:0000256" key="2">
    <source>
        <dbReference type="ARBA" id="ARBA00022448"/>
    </source>
</evidence>
<dbReference type="EMBL" id="GL883010">
    <property type="protein sequence ID" value="EGG20742.1"/>
    <property type="molecule type" value="Genomic_DNA"/>
</dbReference>
<evidence type="ECO:0000256" key="4">
    <source>
        <dbReference type="ARBA" id="ARBA00022927"/>
    </source>
</evidence>
<dbReference type="SUPFAM" id="SSF49348">
    <property type="entry name" value="Clathrin adaptor appendage domain"/>
    <property type="match status" value="1"/>
</dbReference>
<dbReference type="InterPro" id="IPR016024">
    <property type="entry name" value="ARM-type_fold"/>
</dbReference>
<dbReference type="Gene3D" id="3.30.310.10">
    <property type="entry name" value="TATA-Binding Protein"/>
    <property type="match status" value="1"/>
</dbReference>
<dbReference type="OrthoDB" id="28053at2759"/>
<dbReference type="InterPro" id="IPR012295">
    <property type="entry name" value="TBP_dom_sf"/>
</dbReference>
<dbReference type="InterPro" id="IPR011989">
    <property type="entry name" value="ARM-like"/>
</dbReference>
<dbReference type="InterPro" id="IPR002553">
    <property type="entry name" value="Clathrin/coatomer_adapt-like_N"/>
</dbReference>
<keyword evidence="6 7" id="KW-0168">Coated pit</keyword>
<keyword evidence="4 7" id="KW-0653">Protein transport</keyword>
<feature type="compositionally biased region" description="Low complexity" evidence="9">
    <location>
        <begin position="607"/>
        <end position="622"/>
    </location>
</feature>
<dbReference type="GO" id="GO:0072583">
    <property type="term" value="P:clathrin-dependent endocytosis"/>
    <property type="evidence" value="ECO:0007669"/>
    <property type="project" value="InterPro"/>
</dbReference>
<dbReference type="Proteomes" id="UP000007797">
    <property type="component" value="Unassembled WGS sequence"/>
</dbReference>
<feature type="region of interest" description="Disordered" evidence="9">
    <location>
        <begin position="606"/>
        <end position="678"/>
    </location>
</feature>
<feature type="compositionally biased region" description="Polar residues" evidence="9">
    <location>
        <begin position="644"/>
        <end position="653"/>
    </location>
</feature>
<dbReference type="GO" id="GO:0035615">
    <property type="term" value="F:clathrin adaptor activity"/>
    <property type="evidence" value="ECO:0007669"/>
    <property type="project" value="InterPro"/>
</dbReference>
<comment type="subcellular location">
    <subcellularLocation>
        <location evidence="1">Membrane</location>
        <location evidence="1">Coated pit</location>
        <topology evidence="1">Peripheral membrane protein</topology>
        <orientation evidence="1">Cytoplasmic side</orientation>
    </subcellularLocation>
</comment>
<gene>
    <name evidence="11" type="primary">ap2a1-2</name>
    <name evidence="11" type="ORF">DFA_00605</name>
</gene>
<dbReference type="AlphaFoldDB" id="F4PSV3"/>